<reference evidence="5 6" key="1">
    <citation type="submission" date="2024-02" db="EMBL/GenBank/DDBJ databases">
        <title>Rhodopirellula caenicola NBRC 110016.</title>
        <authorList>
            <person name="Ichikawa N."/>
            <person name="Katano-Makiyama Y."/>
            <person name="Hidaka K."/>
        </authorList>
    </citation>
    <scope>NUCLEOTIDE SEQUENCE [LARGE SCALE GENOMIC DNA]</scope>
    <source>
        <strain evidence="5 6">NBRC 110016</strain>
    </source>
</reference>
<comment type="caution">
    <text evidence="5">The sequence shown here is derived from an EMBL/GenBank/DDBJ whole genome shotgun (WGS) entry which is preliminary data.</text>
</comment>
<dbReference type="InterPro" id="IPR036390">
    <property type="entry name" value="WH_DNA-bd_sf"/>
</dbReference>
<keyword evidence="3" id="KW-0804">Transcription</keyword>
<dbReference type="InterPro" id="IPR036388">
    <property type="entry name" value="WH-like_DNA-bd_sf"/>
</dbReference>
<evidence type="ECO:0000259" key="4">
    <source>
        <dbReference type="PROSITE" id="PS50987"/>
    </source>
</evidence>
<feature type="domain" description="HTH arsR-type" evidence="4">
    <location>
        <begin position="17"/>
        <end position="128"/>
    </location>
</feature>
<dbReference type="InterPro" id="IPR051011">
    <property type="entry name" value="Metal_resp_trans_reg"/>
</dbReference>
<evidence type="ECO:0000256" key="3">
    <source>
        <dbReference type="ARBA" id="ARBA00023163"/>
    </source>
</evidence>
<name>A0ABP9VQW3_9BACT</name>
<keyword evidence="1" id="KW-0805">Transcription regulation</keyword>
<dbReference type="EMBL" id="BAABRO010000005">
    <property type="protein sequence ID" value="GAA5507554.1"/>
    <property type="molecule type" value="Genomic_DNA"/>
</dbReference>
<dbReference type="PRINTS" id="PR00778">
    <property type="entry name" value="HTHARSR"/>
</dbReference>
<dbReference type="Proteomes" id="UP001416858">
    <property type="component" value="Unassembled WGS sequence"/>
</dbReference>
<dbReference type="SUPFAM" id="SSF46785">
    <property type="entry name" value="Winged helix' DNA-binding domain"/>
    <property type="match status" value="1"/>
</dbReference>
<dbReference type="InterPro" id="IPR001845">
    <property type="entry name" value="HTH_ArsR_DNA-bd_dom"/>
</dbReference>
<evidence type="ECO:0000256" key="1">
    <source>
        <dbReference type="ARBA" id="ARBA00023015"/>
    </source>
</evidence>
<dbReference type="Pfam" id="PF01022">
    <property type="entry name" value="HTH_5"/>
    <property type="match status" value="1"/>
</dbReference>
<organism evidence="5 6">
    <name type="scientific">Novipirellula caenicola</name>
    <dbReference type="NCBI Taxonomy" id="1536901"/>
    <lineage>
        <taxon>Bacteria</taxon>
        <taxon>Pseudomonadati</taxon>
        <taxon>Planctomycetota</taxon>
        <taxon>Planctomycetia</taxon>
        <taxon>Pirellulales</taxon>
        <taxon>Pirellulaceae</taxon>
        <taxon>Novipirellula</taxon>
    </lineage>
</organism>
<dbReference type="PROSITE" id="PS50987">
    <property type="entry name" value="HTH_ARSR_2"/>
    <property type="match status" value="1"/>
</dbReference>
<dbReference type="Gene3D" id="1.10.10.10">
    <property type="entry name" value="Winged helix-like DNA-binding domain superfamily/Winged helix DNA-binding domain"/>
    <property type="match status" value="1"/>
</dbReference>
<dbReference type="PANTHER" id="PTHR43132">
    <property type="entry name" value="ARSENICAL RESISTANCE OPERON REPRESSOR ARSR-RELATED"/>
    <property type="match status" value="1"/>
</dbReference>
<dbReference type="SMART" id="SM00418">
    <property type="entry name" value="HTH_ARSR"/>
    <property type="match status" value="1"/>
</dbReference>
<gene>
    <name evidence="5" type="ORF">Rcae01_03010</name>
</gene>
<evidence type="ECO:0000313" key="5">
    <source>
        <dbReference type="EMBL" id="GAA5507554.1"/>
    </source>
</evidence>
<dbReference type="NCBIfam" id="NF033788">
    <property type="entry name" value="HTH_metalloreg"/>
    <property type="match status" value="1"/>
</dbReference>
<keyword evidence="6" id="KW-1185">Reference proteome</keyword>
<evidence type="ECO:0000313" key="6">
    <source>
        <dbReference type="Proteomes" id="UP001416858"/>
    </source>
</evidence>
<accession>A0ABP9VQW3</accession>
<proteinExistence type="predicted"/>
<dbReference type="PANTHER" id="PTHR43132:SF6">
    <property type="entry name" value="HTH-TYPE TRANSCRIPTIONAL REPRESSOR CZRA"/>
    <property type="match status" value="1"/>
</dbReference>
<keyword evidence="2" id="KW-0238">DNA-binding</keyword>
<evidence type="ECO:0000256" key="2">
    <source>
        <dbReference type="ARBA" id="ARBA00023125"/>
    </source>
</evidence>
<protein>
    <recommendedName>
        <fullName evidence="4">HTH arsR-type domain-containing protein</fullName>
    </recommendedName>
</protein>
<dbReference type="InterPro" id="IPR011991">
    <property type="entry name" value="ArsR-like_HTH"/>
</dbReference>
<sequence>MTSTTKRRSRGTISNVALADLGEQINTVFRAFADSTRLRILHRLVDDEICVGDLVEILQLPQPTVSRHLAYLRKAHLVDVRKEGLWSYYSLAPAQSCFQQKLYDCLTDCFNEVPELRDDALRAQQLKESGGCCE</sequence>
<dbReference type="RefSeq" id="WP_345684403.1">
    <property type="nucleotide sequence ID" value="NZ_BAABRO010000005.1"/>
</dbReference>
<dbReference type="CDD" id="cd00090">
    <property type="entry name" value="HTH_ARSR"/>
    <property type="match status" value="1"/>
</dbReference>